<dbReference type="AlphaFoldDB" id="A0A0B6RRF6"/>
<dbReference type="HOGENOM" id="CLU_1544733_0_0_4"/>
<evidence type="ECO:0000313" key="2">
    <source>
        <dbReference type="EMBL" id="AJK47892.1"/>
    </source>
</evidence>
<feature type="region of interest" description="Disordered" evidence="1">
    <location>
        <begin position="90"/>
        <end position="173"/>
    </location>
</feature>
<accession>A0A0B6RRF6</accession>
<evidence type="ECO:0000256" key="1">
    <source>
        <dbReference type="SAM" id="MobiDB-lite"/>
    </source>
</evidence>
<sequence>MAVRPSHKPGRTMPRFPKLLPSQTGFDVARTMPDGFDRHCRIFCDGAIEAAARFEAADRQTIDAESGPFSEAFNLQPPCRHDAREFGNAIPERTSGFDRPARHPPCRPRAVPARRSARAQCLSPRHPDCFGPALRQGRQGRPRRGELPDFFPYDASPRFRARRPERFARPGAA</sequence>
<dbReference type="GO" id="GO:0016301">
    <property type="term" value="F:kinase activity"/>
    <property type="evidence" value="ECO:0007669"/>
    <property type="project" value="UniProtKB-KW"/>
</dbReference>
<gene>
    <name evidence="2" type="ORF">BGL_1c34180</name>
</gene>
<feature type="compositionally biased region" description="Basic residues" evidence="1">
    <location>
        <begin position="1"/>
        <end position="10"/>
    </location>
</feature>
<keyword evidence="2" id="KW-0808">Transferase</keyword>
<protein>
    <submittedName>
        <fullName evidence="2">Isocitrate dehydrogenase kinase/phosphatase</fullName>
    </submittedName>
</protein>
<evidence type="ECO:0000313" key="3">
    <source>
        <dbReference type="Proteomes" id="UP000031838"/>
    </source>
</evidence>
<keyword evidence="3" id="KW-1185">Reference proteome</keyword>
<feature type="compositionally biased region" description="Basic and acidic residues" evidence="1">
    <location>
        <begin position="162"/>
        <end position="173"/>
    </location>
</feature>
<reference evidence="3" key="1">
    <citation type="submission" date="2011-03" db="EMBL/GenBank/DDBJ databases">
        <authorList>
            <person name="Voget S."/>
            <person name="Streit W.R."/>
            <person name="Jaeger K.E."/>
            <person name="Daniel R."/>
        </authorList>
    </citation>
    <scope>NUCLEOTIDE SEQUENCE [LARGE SCALE GENOMIC DNA]</scope>
    <source>
        <strain evidence="3">PG1</strain>
    </source>
</reference>
<dbReference type="KEGG" id="bgp:BGL_1c34180"/>
<dbReference type="Proteomes" id="UP000031838">
    <property type="component" value="Chromosome 1"/>
</dbReference>
<proteinExistence type="predicted"/>
<feature type="region of interest" description="Disordered" evidence="1">
    <location>
        <begin position="1"/>
        <end position="21"/>
    </location>
</feature>
<reference evidence="2 3" key="2">
    <citation type="journal article" date="2016" name="Appl. Microbiol. Biotechnol.">
        <title>Mutations improving production and secretion of extracellular lipase by Burkholderia glumae PG1.</title>
        <authorList>
            <person name="Knapp A."/>
            <person name="Voget S."/>
            <person name="Gao R."/>
            <person name="Zaburannyi N."/>
            <person name="Krysciak D."/>
            <person name="Breuer M."/>
            <person name="Hauer B."/>
            <person name="Streit W.R."/>
            <person name="Muller R."/>
            <person name="Daniel R."/>
            <person name="Jaeger K.E."/>
        </authorList>
    </citation>
    <scope>NUCLEOTIDE SEQUENCE [LARGE SCALE GENOMIC DNA]</scope>
    <source>
        <strain evidence="2 3">PG1</strain>
    </source>
</reference>
<name>A0A0B6RRF6_BURPL</name>
<dbReference type="EMBL" id="CP002580">
    <property type="protein sequence ID" value="AJK47892.1"/>
    <property type="molecule type" value="Genomic_DNA"/>
</dbReference>
<organism evidence="2 3">
    <name type="scientific">Burkholderia plantarii</name>
    <dbReference type="NCBI Taxonomy" id="41899"/>
    <lineage>
        <taxon>Bacteria</taxon>
        <taxon>Pseudomonadati</taxon>
        <taxon>Pseudomonadota</taxon>
        <taxon>Betaproteobacteria</taxon>
        <taxon>Burkholderiales</taxon>
        <taxon>Burkholderiaceae</taxon>
        <taxon>Burkholderia</taxon>
    </lineage>
</organism>
<keyword evidence="2" id="KW-0418">Kinase</keyword>